<evidence type="ECO:0000313" key="2">
    <source>
        <dbReference type="EMBL" id="KAJ8413628.1"/>
    </source>
</evidence>
<proteinExistence type="predicted"/>
<feature type="region of interest" description="Disordered" evidence="1">
    <location>
        <begin position="79"/>
        <end position="107"/>
    </location>
</feature>
<keyword evidence="3" id="KW-1185">Reference proteome</keyword>
<name>A0AAD7T478_9TELE</name>
<comment type="caution">
    <text evidence="2">The sequence shown here is derived from an EMBL/GenBank/DDBJ whole genome shotgun (WGS) entry which is preliminary data.</text>
</comment>
<evidence type="ECO:0000313" key="3">
    <source>
        <dbReference type="Proteomes" id="UP001221898"/>
    </source>
</evidence>
<dbReference type="Proteomes" id="UP001221898">
    <property type="component" value="Unassembled WGS sequence"/>
</dbReference>
<gene>
    <name evidence="2" type="ORF">AAFF_G00081350</name>
</gene>
<organism evidence="2 3">
    <name type="scientific">Aldrovandia affinis</name>
    <dbReference type="NCBI Taxonomy" id="143900"/>
    <lineage>
        <taxon>Eukaryota</taxon>
        <taxon>Metazoa</taxon>
        <taxon>Chordata</taxon>
        <taxon>Craniata</taxon>
        <taxon>Vertebrata</taxon>
        <taxon>Euteleostomi</taxon>
        <taxon>Actinopterygii</taxon>
        <taxon>Neopterygii</taxon>
        <taxon>Teleostei</taxon>
        <taxon>Notacanthiformes</taxon>
        <taxon>Halosauridae</taxon>
        <taxon>Aldrovandia</taxon>
    </lineage>
</organism>
<dbReference type="AlphaFoldDB" id="A0AAD7T478"/>
<evidence type="ECO:0000256" key="1">
    <source>
        <dbReference type="SAM" id="MobiDB-lite"/>
    </source>
</evidence>
<protein>
    <submittedName>
        <fullName evidence="2">Uncharacterized protein</fullName>
    </submittedName>
</protein>
<dbReference type="EMBL" id="JAINUG010000015">
    <property type="protein sequence ID" value="KAJ8413628.1"/>
    <property type="molecule type" value="Genomic_DNA"/>
</dbReference>
<sequence length="107" mass="11543">MGMVKSALARNVVVSSSTDVCETRSSVSMSKPHGDYTYNRTRYCPKAFYLAVHVLSDSGRHDDKLCAIEGRTCRPTSCVPSPEATLTSSQIGDPVPLIAGETPRLLP</sequence>
<feature type="compositionally biased region" description="Polar residues" evidence="1">
    <location>
        <begin position="79"/>
        <end position="91"/>
    </location>
</feature>
<reference evidence="2" key="1">
    <citation type="journal article" date="2023" name="Science">
        <title>Genome structures resolve the early diversification of teleost fishes.</title>
        <authorList>
            <person name="Parey E."/>
            <person name="Louis A."/>
            <person name="Montfort J."/>
            <person name="Bouchez O."/>
            <person name="Roques C."/>
            <person name="Iampietro C."/>
            <person name="Lluch J."/>
            <person name="Castinel A."/>
            <person name="Donnadieu C."/>
            <person name="Desvignes T."/>
            <person name="Floi Bucao C."/>
            <person name="Jouanno E."/>
            <person name="Wen M."/>
            <person name="Mejri S."/>
            <person name="Dirks R."/>
            <person name="Jansen H."/>
            <person name="Henkel C."/>
            <person name="Chen W.J."/>
            <person name="Zahm M."/>
            <person name="Cabau C."/>
            <person name="Klopp C."/>
            <person name="Thompson A.W."/>
            <person name="Robinson-Rechavi M."/>
            <person name="Braasch I."/>
            <person name="Lecointre G."/>
            <person name="Bobe J."/>
            <person name="Postlethwait J.H."/>
            <person name="Berthelot C."/>
            <person name="Roest Crollius H."/>
            <person name="Guiguen Y."/>
        </authorList>
    </citation>
    <scope>NUCLEOTIDE SEQUENCE</scope>
    <source>
        <strain evidence="2">NC1722</strain>
    </source>
</reference>
<accession>A0AAD7T478</accession>